<dbReference type="FunFam" id="1.20.58.240:FF:000001">
    <property type="entry name" value="O-GlcNAcase like"/>
    <property type="match status" value="1"/>
</dbReference>
<dbReference type="CTD" id="10724"/>
<protein>
    <recommendedName>
        <fullName evidence="6">protein O-GlcNAcase</fullName>
        <ecNumber evidence="6">3.2.1.169</ecNumber>
    </recommendedName>
    <alternativeName>
        <fullName evidence="3">Beta-N-acetylhexosaminidase</fullName>
    </alternativeName>
    <alternativeName>
        <fullName evidence="7">Beta-hexosaminidase</fullName>
    </alternativeName>
</protein>
<feature type="compositionally biased region" description="Polar residues" evidence="8">
    <location>
        <begin position="412"/>
        <end position="424"/>
    </location>
</feature>
<proteinExistence type="predicted"/>
<name>A0AAJ7SZE9_PETMA</name>
<evidence type="ECO:0000313" key="11">
    <source>
        <dbReference type="RefSeq" id="XP_032808407.1"/>
    </source>
</evidence>
<dbReference type="InterPro" id="IPR017853">
    <property type="entry name" value="GH"/>
</dbReference>
<dbReference type="KEGG" id="pmrn:116941422"/>
<evidence type="ECO:0000256" key="8">
    <source>
        <dbReference type="SAM" id="MobiDB-lite"/>
    </source>
</evidence>
<evidence type="ECO:0000256" key="4">
    <source>
        <dbReference type="ARBA" id="ARBA00050933"/>
    </source>
</evidence>
<dbReference type="SUPFAM" id="SSF51445">
    <property type="entry name" value="(Trans)glycosidases"/>
    <property type="match status" value="1"/>
</dbReference>
<feature type="domain" description="GH84" evidence="9">
    <location>
        <begin position="36"/>
        <end position="312"/>
    </location>
</feature>
<dbReference type="FunFam" id="3.20.20.80:FF:000009">
    <property type="entry name" value="O-GlcNAcase BT_4395"/>
    <property type="match status" value="1"/>
</dbReference>
<dbReference type="AlphaFoldDB" id="A0AAJ7SZE9"/>
<evidence type="ECO:0000256" key="6">
    <source>
        <dbReference type="ARBA" id="ARBA00066938"/>
    </source>
</evidence>
<dbReference type="GO" id="GO:0009100">
    <property type="term" value="P:glycoprotein metabolic process"/>
    <property type="evidence" value="ECO:0007669"/>
    <property type="project" value="TreeGrafter"/>
</dbReference>
<keyword evidence="2" id="KW-0326">Glycosidase</keyword>
<feature type="region of interest" description="Disordered" evidence="8">
    <location>
        <begin position="437"/>
        <end position="570"/>
    </location>
</feature>
<accession>A0AAJ7SZE9</accession>
<dbReference type="GO" id="GO:0102571">
    <property type="term" value="F:[protein]-3-O-(N-acetyl-D-glucosaminyl)-L-serine/L-threonine O-N-acetyl-alpha-D-glucosaminase activity"/>
    <property type="evidence" value="ECO:0007669"/>
    <property type="project" value="UniProtKB-EC"/>
</dbReference>
<dbReference type="InterPro" id="IPR016181">
    <property type="entry name" value="Acyl_CoA_acyltransferase"/>
</dbReference>
<evidence type="ECO:0000256" key="7">
    <source>
        <dbReference type="ARBA" id="ARBA00076634"/>
    </source>
</evidence>
<dbReference type="Gene3D" id="3.40.630.30">
    <property type="match status" value="1"/>
</dbReference>
<dbReference type="PANTHER" id="PTHR13170:SF16">
    <property type="entry name" value="PROTEIN O-GLCNACASE"/>
    <property type="match status" value="1"/>
</dbReference>
<dbReference type="Pfam" id="PF07555">
    <property type="entry name" value="NAGidase"/>
    <property type="match status" value="1"/>
</dbReference>
<comment type="catalytic activity">
    <reaction evidence="4">
        <text>3-O-(N-acetyl-beta-D-glucosaminyl)-L-seryl-[protein] + H2O = N-acetyl-D-glucosamine + L-seryl-[protein]</text>
        <dbReference type="Rhea" id="RHEA:48876"/>
        <dbReference type="Rhea" id="RHEA-COMP:9863"/>
        <dbReference type="Rhea" id="RHEA-COMP:12251"/>
        <dbReference type="ChEBI" id="CHEBI:15377"/>
        <dbReference type="ChEBI" id="CHEBI:29999"/>
        <dbReference type="ChEBI" id="CHEBI:90838"/>
        <dbReference type="ChEBI" id="CHEBI:506227"/>
        <dbReference type="EC" id="3.2.1.169"/>
    </reaction>
</comment>
<evidence type="ECO:0000256" key="5">
    <source>
        <dbReference type="ARBA" id="ARBA00052136"/>
    </source>
</evidence>
<feature type="compositionally biased region" description="Basic and acidic residues" evidence="8">
    <location>
        <begin position="539"/>
        <end position="553"/>
    </location>
</feature>
<sequence length="997" mass="108378">MVQQEGDPPHEAHGPPMAQGGAAHGGGVGGGSKRKFSCGVVEGFYGRPWTMEQRKNLFKRMQRWGLNTYMYAPKDDSKHRMFWREMYSVEEADQLMSLIAAAREHDVEFVYAISPGLDMSFSNPKEVVTLKRKLEQVSQFGCRGFALLFDDIDQNMCPADKEVFTSFAYAQVSVTNEVYQHLGEPASFMFCPTEYCGSLCYPNPAQSPYLQTVGEKLLPNIDVLWTGPKVVSKDISLESVEEVSKVLKRRPVIWDNIHANDYDQKRLFLGPFKGRSSELIPRLNGLLTNPNCEFEANFVAVHTLATWYHSNMHGVRKDAVMAGSEDSTVSVQIKLENEGSDEELETDVLYSPRTALKLALVEWLHDFAAQQPRRQVTGSGPKTSLSNVITVSLPAASMATVSTSIYQQPIMSSSSTTLPASPDSTIDPKPHLGVDEEVEEEGGDLVKGGDDVDDGGGSGGAVDDSAGAKTVVEEPMETAACEKPDCGDTVTASEPRPMDTDLDGAAGGPVATDGGPGGTVEVSGGTEEGPGGTAPATPPDREMSPIDTEREGVVEGSPTHGVSEGVSEEVGTPAFLRGNIDAVVVEEEEDGRSMQAEAWPMQTDDVIPCGGAGTAAGSGGKSSAVDPVTADDLDLLADLFYLPYEHGPRAAQLLREFHWLKVNSSAVGCSRSVAEPNKEREEDWRARALAFEELCNRVTQMFTRLSSIANRSVLYDLYPYIWDIKGIVSMVKSFVKWLGCRSQTHSQFLSGDQEPWVFRGGLAGELQRMLPIDGANDLFFQPPPLPPTAKVYTIRPYLPQDEAAAYKVCRETYADGLDGTQLFPDNPDLIGDRLVGSLLSLSPEYCFVLEDEEGVCGYALGSVDAKSFFSRCEVAWLPAMQDKYTRPAATGDDALSLSLEVMLSFHEEARVPPETLVSRFPSLVRVDIHSRVTDPSVAKSMMGCLLSSLKANGSQGAFCEVKASDKGNTEFYTKLGFFEVPMAEGFCKDAVLLGRPI</sequence>
<dbReference type="RefSeq" id="XP_032808407.1">
    <property type="nucleotide sequence ID" value="XM_032952516.1"/>
</dbReference>
<gene>
    <name evidence="11" type="primary">OGA</name>
</gene>
<dbReference type="InterPro" id="IPR051822">
    <property type="entry name" value="Glycosyl_Hydrolase_84"/>
</dbReference>
<feature type="region of interest" description="Disordered" evidence="8">
    <location>
        <begin position="412"/>
        <end position="431"/>
    </location>
</feature>
<dbReference type="Gene3D" id="1.20.58.240">
    <property type="entry name" value="STAT, domain 1"/>
    <property type="match status" value="1"/>
</dbReference>
<keyword evidence="10" id="KW-1185">Reference proteome</keyword>
<dbReference type="SUPFAM" id="SSF55729">
    <property type="entry name" value="Acyl-CoA N-acyltransferases (Nat)"/>
    <property type="match status" value="1"/>
</dbReference>
<keyword evidence="1" id="KW-0378">Hydrolase</keyword>
<feature type="region of interest" description="Disordered" evidence="8">
    <location>
        <begin position="1"/>
        <end position="30"/>
    </location>
</feature>
<dbReference type="Proteomes" id="UP001318040">
    <property type="component" value="Chromosome 11"/>
</dbReference>
<evidence type="ECO:0000313" key="10">
    <source>
        <dbReference type="Proteomes" id="UP001318040"/>
    </source>
</evidence>
<evidence type="ECO:0000256" key="3">
    <source>
        <dbReference type="ARBA" id="ARBA00030512"/>
    </source>
</evidence>
<dbReference type="PANTHER" id="PTHR13170">
    <property type="entry name" value="O-GLCNACASE"/>
    <property type="match status" value="1"/>
</dbReference>
<evidence type="ECO:0000259" key="9">
    <source>
        <dbReference type="PROSITE" id="PS52009"/>
    </source>
</evidence>
<comment type="catalytic activity">
    <reaction evidence="5">
        <text>3-O-(N-acetyl-beta-D-glucosaminyl)-L-threonyl-[protein] + H2O = L-threonyl-[protein] + N-acetyl-D-glucosamine</text>
        <dbReference type="Rhea" id="RHEA:48892"/>
        <dbReference type="Rhea" id="RHEA-COMP:11060"/>
        <dbReference type="Rhea" id="RHEA-COMP:12252"/>
        <dbReference type="ChEBI" id="CHEBI:15377"/>
        <dbReference type="ChEBI" id="CHEBI:30013"/>
        <dbReference type="ChEBI" id="CHEBI:90840"/>
        <dbReference type="ChEBI" id="CHEBI:506227"/>
        <dbReference type="EC" id="3.2.1.169"/>
    </reaction>
</comment>
<organism evidence="10 11">
    <name type="scientific">Petromyzon marinus</name>
    <name type="common">Sea lamprey</name>
    <dbReference type="NCBI Taxonomy" id="7757"/>
    <lineage>
        <taxon>Eukaryota</taxon>
        <taxon>Metazoa</taxon>
        <taxon>Chordata</taxon>
        <taxon>Craniata</taxon>
        <taxon>Vertebrata</taxon>
        <taxon>Cyclostomata</taxon>
        <taxon>Hyperoartia</taxon>
        <taxon>Petromyzontiformes</taxon>
        <taxon>Petromyzontidae</taxon>
        <taxon>Petromyzon</taxon>
    </lineage>
</organism>
<reference evidence="11" key="1">
    <citation type="submission" date="2025-08" db="UniProtKB">
        <authorList>
            <consortium name="RefSeq"/>
        </authorList>
    </citation>
    <scope>IDENTIFICATION</scope>
    <source>
        <tissue evidence="11">Sperm</tissue>
    </source>
</reference>
<feature type="compositionally biased region" description="Low complexity" evidence="8">
    <location>
        <begin position="508"/>
        <end position="525"/>
    </location>
</feature>
<evidence type="ECO:0000256" key="2">
    <source>
        <dbReference type="ARBA" id="ARBA00023295"/>
    </source>
</evidence>
<dbReference type="PROSITE" id="PS52009">
    <property type="entry name" value="GH84"/>
    <property type="match status" value="1"/>
</dbReference>
<dbReference type="InterPro" id="IPR011496">
    <property type="entry name" value="O-GlcNAcase_cat"/>
</dbReference>
<dbReference type="Gene3D" id="3.20.20.80">
    <property type="entry name" value="Glycosidases"/>
    <property type="match status" value="1"/>
</dbReference>
<evidence type="ECO:0000256" key="1">
    <source>
        <dbReference type="ARBA" id="ARBA00022801"/>
    </source>
</evidence>
<dbReference type="EC" id="3.2.1.169" evidence="6"/>
<dbReference type="GO" id="GO:0016231">
    <property type="term" value="F:beta-N-acetylglucosaminidase activity"/>
    <property type="evidence" value="ECO:0007669"/>
    <property type="project" value="TreeGrafter"/>
</dbReference>